<dbReference type="InterPro" id="IPR019734">
    <property type="entry name" value="TPR_rpt"/>
</dbReference>
<dbReference type="OrthoDB" id="9980515at2759"/>
<gene>
    <name evidence="5" type="ORF">GPM918_LOCUS17495</name>
    <name evidence="4" type="ORF">OVA965_LOCUS9173</name>
    <name evidence="7" type="ORF">SRO942_LOCUS17493</name>
    <name evidence="6" type="ORF">TMI583_LOCUS9170</name>
</gene>
<dbReference type="EMBL" id="CAJNOK010003203">
    <property type="protein sequence ID" value="CAF0891946.1"/>
    <property type="molecule type" value="Genomic_DNA"/>
</dbReference>
<feature type="repeat" description="TPR" evidence="3">
    <location>
        <begin position="1014"/>
        <end position="1047"/>
    </location>
</feature>
<dbReference type="Pfam" id="PF13181">
    <property type="entry name" value="TPR_8"/>
    <property type="match status" value="3"/>
</dbReference>
<dbReference type="PANTHER" id="PTHR45641:SF1">
    <property type="entry name" value="AAA+ ATPASE DOMAIN-CONTAINING PROTEIN"/>
    <property type="match status" value="1"/>
</dbReference>
<keyword evidence="1" id="KW-0677">Repeat</keyword>
<dbReference type="Gene3D" id="1.25.40.10">
    <property type="entry name" value="Tetratricopeptide repeat domain"/>
    <property type="match status" value="7"/>
</dbReference>
<dbReference type="Gene3D" id="3.90.176.10">
    <property type="entry name" value="Toxin ADP-ribosyltransferase, Chain A, domain 1"/>
    <property type="match status" value="1"/>
</dbReference>
<dbReference type="Pfam" id="PF13424">
    <property type="entry name" value="TPR_12"/>
    <property type="match status" value="2"/>
</dbReference>
<evidence type="ECO:0000256" key="2">
    <source>
        <dbReference type="ARBA" id="ARBA00022803"/>
    </source>
</evidence>
<feature type="repeat" description="TPR" evidence="3">
    <location>
        <begin position="603"/>
        <end position="636"/>
    </location>
</feature>
<dbReference type="Proteomes" id="UP000681722">
    <property type="component" value="Unassembled WGS sequence"/>
</dbReference>
<evidence type="ECO:0000256" key="1">
    <source>
        <dbReference type="ARBA" id="ARBA00022737"/>
    </source>
</evidence>
<accession>A0A814M6U8</accession>
<name>A0A814M6U8_9BILA</name>
<comment type="caution">
    <text evidence="5">The sequence shown here is derived from an EMBL/GenBank/DDBJ whole genome shotgun (WGS) entry which is preliminary data.</text>
</comment>
<evidence type="ECO:0000313" key="6">
    <source>
        <dbReference type="EMBL" id="CAF3674045.1"/>
    </source>
</evidence>
<dbReference type="EMBL" id="CAJNOQ010004825">
    <property type="protein sequence ID" value="CAF1075429.1"/>
    <property type="molecule type" value="Genomic_DNA"/>
</dbReference>
<evidence type="ECO:0000313" key="8">
    <source>
        <dbReference type="Proteomes" id="UP000663829"/>
    </source>
</evidence>
<organism evidence="5 8">
    <name type="scientific">Didymodactylos carnosus</name>
    <dbReference type="NCBI Taxonomy" id="1234261"/>
    <lineage>
        <taxon>Eukaryota</taxon>
        <taxon>Metazoa</taxon>
        <taxon>Spiralia</taxon>
        <taxon>Gnathifera</taxon>
        <taxon>Rotifera</taxon>
        <taxon>Eurotatoria</taxon>
        <taxon>Bdelloidea</taxon>
        <taxon>Philodinida</taxon>
        <taxon>Philodinidae</taxon>
        <taxon>Didymodactylos</taxon>
    </lineage>
</organism>
<keyword evidence="8" id="KW-1185">Reference proteome</keyword>
<feature type="repeat" description="TPR" evidence="3">
    <location>
        <begin position="561"/>
        <end position="594"/>
    </location>
</feature>
<sequence length="1170" mass="136156">MATKAESLYCPPKKKLRRTFSEPQTTDFSQNVVNSFVSRLISDYHTQNLEDCMVIWLDANAEKKSKKFERTKTRIRRIVNYLKPFNDVDECIAYITDVKDEKIFFIVSGKYGKRILPVIHNLSNIESIYIFCFDKDKHAVWSEEFNKVRGVFVEREPLLAQLTKDISDYVDRTPITVIQGSTTQDPKNEPGKCMWFHILLYVLLRLPDSPTVKTDMINECLNQYRDDKVEQRKIEEFRNQYKCEDAICWYTRDCFVYRLINKALRTENIDRIFLYRFFIIDLYKQLKRLHDEQFPDKQTLTLYRGQNMHAVELEKIQNNINGYISVNTFLSTTSSSIVASDFSGNLAVHTDSTLTSVIFQINVDSTINKTKPFARISEVSVNSDEDEYLFTMGTIFKILSVEKFTGEVWYVTLEMVSEEHEPLKNLFDDYKASIGEESSLLLLGEVLSLDLNEHKKARHYYELLVRELPEDDINVGYAYCRIAVMLVDEENYEEALSLFKKAKKIYSKALTEETQYYLAEFYIDLAGLRQSQNNYKAALKLQKKALKIRKTLYAEDNIALANTYMALASSYHELDKFSIAVKYYKKSDEINQQKLPENHPTIAFTLRSLGDVYNDQSNYNEARKYYEKALHILLESMPTDSVCIAECYLSLGRLCLNLDENQTALQNFKKGLAILLKSRSENDTNLVKVYTHIGSVYKKLKYPNTALKYYKKALNIIGEQSKPYLNHLLEAYCHLLYFYFDQDKYSQTLKYCRKILQLRKFCENKCMNFFAQAYDMLGHVYCIQKKGKLGLMYCKRALKVRKFIYPNNHPSIADSYNNMAYASAELKKHNLRLNYALKALTIHLNPSTDFKNEREIVDTYREISNAHIALGNYSSAVQTFTDAKEYTNTAEQLVNNYLNIGNVYFYYLENYETAKDYYEKALKVCKDASLENWFSETYRAVGESYQRIGDGSLAMKHYRIALSYGDAADNSKYILAEIHHSIGTFYEKTGKFSKALKRYHKASSYGVENEFFLEELYHDMASIYEKMNSFDEAIKYHRKVVNIHESHSDECEDPGYAAQSYIQMGVLASTVLKNDTQCIKYTEKALSIYEHLGNVAIADMQHLFIAYNNLGDTYMRLDEYGIALEHLETARKLATEIGLHDEHPQVIEIKTQITSIREQTKGEPADFSDF</sequence>
<protein>
    <recommendedName>
        <fullName evidence="9">NAD(+)--protein-arginine ADP-ribosyltransferase</fullName>
    </recommendedName>
</protein>
<dbReference type="Proteomes" id="UP000663829">
    <property type="component" value="Unassembled WGS sequence"/>
</dbReference>
<feature type="repeat" description="TPR" evidence="3">
    <location>
        <begin position="1104"/>
        <end position="1137"/>
    </location>
</feature>
<feature type="repeat" description="TPR" evidence="3">
    <location>
        <begin position="687"/>
        <end position="720"/>
    </location>
</feature>
<dbReference type="EMBL" id="CAJOBC010004825">
    <property type="protein sequence ID" value="CAF3842034.1"/>
    <property type="molecule type" value="Genomic_DNA"/>
</dbReference>
<dbReference type="Proteomes" id="UP000677228">
    <property type="component" value="Unassembled WGS sequence"/>
</dbReference>
<evidence type="ECO:0008006" key="9">
    <source>
        <dbReference type="Google" id="ProtNLM"/>
    </source>
</evidence>
<evidence type="ECO:0000256" key="3">
    <source>
        <dbReference type="PROSITE-ProRule" id="PRU00339"/>
    </source>
</evidence>
<dbReference type="SUPFAM" id="SSF48452">
    <property type="entry name" value="TPR-like"/>
    <property type="match status" value="4"/>
</dbReference>
<reference evidence="5" key="1">
    <citation type="submission" date="2021-02" db="EMBL/GenBank/DDBJ databases">
        <authorList>
            <person name="Nowell W R."/>
        </authorList>
    </citation>
    <scope>NUCLEOTIDE SEQUENCE</scope>
</reference>
<feature type="repeat" description="TPR" evidence="3">
    <location>
        <begin position="976"/>
        <end position="1009"/>
    </location>
</feature>
<evidence type="ECO:0000313" key="5">
    <source>
        <dbReference type="EMBL" id="CAF1075429.1"/>
    </source>
</evidence>
<dbReference type="Proteomes" id="UP000682733">
    <property type="component" value="Unassembled WGS sequence"/>
</dbReference>
<proteinExistence type="predicted"/>
<dbReference type="EMBL" id="CAJOBA010003205">
    <property type="protein sequence ID" value="CAF3674045.1"/>
    <property type="molecule type" value="Genomic_DNA"/>
</dbReference>
<dbReference type="PROSITE" id="PS50005">
    <property type="entry name" value="TPR"/>
    <property type="match status" value="6"/>
</dbReference>
<keyword evidence="2 3" id="KW-0802">TPR repeat</keyword>
<evidence type="ECO:0000313" key="4">
    <source>
        <dbReference type="EMBL" id="CAF0891946.1"/>
    </source>
</evidence>
<dbReference type="AlphaFoldDB" id="A0A814M6U8"/>
<dbReference type="InterPro" id="IPR011990">
    <property type="entry name" value="TPR-like_helical_dom_sf"/>
</dbReference>
<dbReference type="SMART" id="SM00028">
    <property type="entry name" value="TPR"/>
    <property type="match status" value="16"/>
</dbReference>
<dbReference type="SUPFAM" id="SSF56399">
    <property type="entry name" value="ADP-ribosylation"/>
    <property type="match status" value="1"/>
</dbReference>
<evidence type="ECO:0000313" key="7">
    <source>
        <dbReference type="EMBL" id="CAF3842034.1"/>
    </source>
</evidence>
<dbReference type="PANTHER" id="PTHR45641">
    <property type="entry name" value="TETRATRICOPEPTIDE REPEAT PROTEIN (AFU_ORTHOLOGUE AFUA_6G03870)"/>
    <property type="match status" value="1"/>
</dbReference>
<dbReference type="PROSITE" id="PS51996">
    <property type="entry name" value="TR_MART"/>
    <property type="match status" value="1"/>
</dbReference>